<dbReference type="SMART" id="SM00342">
    <property type="entry name" value="HTH_ARAC"/>
    <property type="match status" value="1"/>
</dbReference>
<organism evidence="5 6">
    <name type="scientific">Chitinophaga pollutisoli</name>
    <dbReference type="NCBI Taxonomy" id="3133966"/>
    <lineage>
        <taxon>Bacteria</taxon>
        <taxon>Pseudomonadati</taxon>
        <taxon>Bacteroidota</taxon>
        <taxon>Chitinophagia</taxon>
        <taxon>Chitinophagales</taxon>
        <taxon>Chitinophagaceae</taxon>
        <taxon>Chitinophaga</taxon>
    </lineage>
</organism>
<dbReference type="PROSITE" id="PS01124">
    <property type="entry name" value="HTH_ARAC_FAMILY_2"/>
    <property type="match status" value="1"/>
</dbReference>
<dbReference type="Pfam" id="PF09828">
    <property type="entry name" value="ChrB_C"/>
    <property type="match status" value="1"/>
</dbReference>
<evidence type="ECO:0000256" key="1">
    <source>
        <dbReference type="ARBA" id="ARBA00023015"/>
    </source>
</evidence>
<evidence type="ECO:0000313" key="5">
    <source>
        <dbReference type="EMBL" id="WZN40959.1"/>
    </source>
</evidence>
<dbReference type="InterPro" id="IPR018060">
    <property type="entry name" value="HTH_AraC"/>
</dbReference>
<dbReference type="Gene3D" id="1.10.10.60">
    <property type="entry name" value="Homeodomain-like"/>
    <property type="match status" value="1"/>
</dbReference>
<feature type="domain" description="HTH araC/xylS-type" evidence="4">
    <location>
        <begin position="177"/>
        <end position="278"/>
    </location>
</feature>
<protein>
    <submittedName>
        <fullName evidence="5">Chromate resistance protein ChrB domain-containing protein</fullName>
    </submittedName>
</protein>
<reference evidence="6" key="1">
    <citation type="submission" date="2024-03" db="EMBL/GenBank/DDBJ databases">
        <title>Chitinophaga horti sp. nov., isolated from garden soil.</title>
        <authorList>
            <person name="Lee D.S."/>
            <person name="Han D.M."/>
            <person name="Baek J.H."/>
            <person name="Choi D.G."/>
            <person name="Jeon J.H."/>
            <person name="Jeon C.O."/>
        </authorList>
    </citation>
    <scope>NUCLEOTIDE SEQUENCE [LARGE SCALE GENOMIC DNA]</scope>
    <source>
        <strain evidence="6">GPA1</strain>
    </source>
</reference>
<dbReference type="InterPro" id="IPR018634">
    <property type="entry name" value="ChrB_C"/>
</dbReference>
<dbReference type="InterPro" id="IPR018062">
    <property type="entry name" value="HTH_AraC-typ_CS"/>
</dbReference>
<dbReference type="EMBL" id="CP149822">
    <property type="protein sequence ID" value="WZN40959.1"/>
    <property type="molecule type" value="Genomic_DNA"/>
</dbReference>
<gene>
    <name evidence="5" type="ORF">WJU16_23640</name>
</gene>
<proteinExistence type="predicted"/>
<evidence type="ECO:0000259" key="4">
    <source>
        <dbReference type="PROSITE" id="PS01124"/>
    </source>
</evidence>
<keyword evidence="3" id="KW-0804">Transcription</keyword>
<evidence type="ECO:0000256" key="2">
    <source>
        <dbReference type="ARBA" id="ARBA00023125"/>
    </source>
</evidence>
<dbReference type="SUPFAM" id="SSF46689">
    <property type="entry name" value="Homeodomain-like"/>
    <property type="match status" value="1"/>
</dbReference>
<dbReference type="PANTHER" id="PTHR43280">
    <property type="entry name" value="ARAC-FAMILY TRANSCRIPTIONAL REGULATOR"/>
    <property type="match status" value="1"/>
</dbReference>
<dbReference type="PANTHER" id="PTHR43280:SF2">
    <property type="entry name" value="HTH-TYPE TRANSCRIPTIONAL REGULATOR EXSA"/>
    <property type="match status" value="1"/>
</dbReference>
<dbReference type="RefSeq" id="WP_341835823.1">
    <property type="nucleotide sequence ID" value="NZ_CP149822.1"/>
</dbReference>
<dbReference type="Proteomes" id="UP001485459">
    <property type="component" value="Chromosome"/>
</dbReference>
<evidence type="ECO:0000256" key="3">
    <source>
        <dbReference type="ARBA" id="ARBA00023163"/>
    </source>
</evidence>
<keyword evidence="2" id="KW-0238">DNA-binding</keyword>
<sequence length="296" mass="34231">MKWVTCEHPTLDRIACIWLIRKFIDPEADITYLPEPRVIFFARAEKATPFGIKGTDYFTYGEHQCLFDIFLRRHPLPDPALPVMSPVIRCLTPIRNEPCPQAAGFRAIAEGLALNFPPGDALTGQGIIYYDALYSWARQLPGITKPPAYSEHALMEVFHRFLTQRYAERKPKPEWMQELSALVQDQIDTNICISLPGLARKLDANPYYLNNEFSNDLEDMSFGEYIRKKRMEKAVDLMEQEKYSLTEIAYMTGFSDLGHFSRLFNYHYGKTPTGHLKTIRAQKNREAQPIEEKEEN</sequence>
<evidence type="ECO:0000313" key="6">
    <source>
        <dbReference type="Proteomes" id="UP001485459"/>
    </source>
</evidence>
<name>A0ABZ2YMG7_9BACT</name>
<keyword evidence="1" id="KW-0805">Transcription regulation</keyword>
<dbReference type="Pfam" id="PF12833">
    <property type="entry name" value="HTH_18"/>
    <property type="match status" value="1"/>
</dbReference>
<keyword evidence="6" id="KW-1185">Reference proteome</keyword>
<dbReference type="InterPro" id="IPR009057">
    <property type="entry name" value="Homeodomain-like_sf"/>
</dbReference>
<dbReference type="PROSITE" id="PS00041">
    <property type="entry name" value="HTH_ARAC_FAMILY_1"/>
    <property type="match status" value="1"/>
</dbReference>
<accession>A0ABZ2YMG7</accession>